<evidence type="ECO:0000259" key="1">
    <source>
        <dbReference type="Pfam" id="PF09356"/>
    </source>
</evidence>
<dbReference type="InterPro" id="IPR018964">
    <property type="entry name" value="Phage_phiJL001_Gp84_C"/>
</dbReference>
<name>A0A2I0CMS3_9PSED</name>
<evidence type="ECO:0000313" key="3">
    <source>
        <dbReference type="Proteomes" id="UP000242861"/>
    </source>
</evidence>
<organism evidence="2 3">
    <name type="scientific">Pseudomonas fluvialis</name>
    <dbReference type="NCBI Taxonomy" id="1793966"/>
    <lineage>
        <taxon>Bacteria</taxon>
        <taxon>Pseudomonadati</taxon>
        <taxon>Pseudomonadota</taxon>
        <taxon>Gammaproteobacteria</taxon>
        <taxon>Pseudomonadales</taxon>
        <taxon>Pseudomonadaceae</taxon>
        <taxon>Pseudomonas</taxon>
    </lineage>
</organism>
<dbReference type="RefSeq" id="WP_101194163.1">
    <property type="nucleotide sequence ID" value="NZ_PIYS01000027.1"/>
</dbReference>
<sequence>MSFDSRETSLAAGTPIRLYEFRRGVMRWLYNTGGRDITFGTQIYRTVRGGISDNGIRQSGVAKQDSLIITAPADIEVAQPFRNSQPSASIGLIIYDMHYGESDRKWRYTGEISNVRWPALDTCSITCNDIDAEMDRPGLIDTFSRTCTTILGSPWCKVDLNPLRVDTVIQSLNGAAISSGALAAYPDGWFTAGWVDWPIGQGEYDRRTIERHAGSELVLMGGTFALAAGQSIRVYPGCDFTASTCNAKFSNLPNFRGQPQMDGKSPFDGDQVF</sequence>
<protein>
    <recommendedName>
        <fullName evidence="1">Bacteriophage phiJL001 Gp84 C-terminal domain-containing protein</fullName>
    </recommendedName>
</protein>
<dbReference type="Proteomes" id="UP000242861">
    <property type="component" value="Unassembled WGS sequence"/>
</dbReference>
<dbReference type="NCBIfam" id="TIGR02218">
    <property type="entry name" value="phg_TIGR02218"/>
    <property type="match status" value="1"/>
</dbReference>
<accession>A0A2I0CMS3</accession>
<proteinExistence type="predicted"/>
<evidence type="ECO:0000313" key="2">
    <source>
        <dbReference type="EMBL" id="PKF70450.1"/>
    </source>
</evidence>
<gene>
    <name evidence="2" type="ORF">CW360_14230</name>
</gene>
<dbReference type="AlphaFoldDB" id="A0A2I0CMS3"/>
<dbReference type="Pfam" id="PF09356">
    <property type="entry name" value="Phage_BR0599"/>
    <property type="match status" value="1"/>
</dbReference>
<comment type="caution">
    <text evidence="2">The sequence shown here is derived from an EMBL/GenBank/DDBJ whole genome shotgun (WGS) entry which is preliminary data.</text>
</comment>
<reference evidence="3" key="1">
    <citation type="submission" date="2017-12" db="EMBL/GenBank/DDBJ databases">
        <authorList>
            <person name="Yu X.-Y."/>
        </authorList>
    </citation>
    <scope>NUCLEOTIDE SEQUENCE [LARGE SCALE GENOMIC DNA]</scope>
    <source>
        <strain evidence="3">ZYSR67-Z</strain>
    </source>
</reference>
<feature type="domain" description="Bacteriophage phiJL001 Gp84 C-terminal" evidence="1">
    <location>
        <begin position="188"/>
        <end position="264"/>
    </location>
</feature>
<dbReference type="EMBL" id="PIYS01000027">
    <property type="protein sequence ID" value="PKF70450.1"/>
    <property type="molecule type" value="Genomic_DNA"/>
</dbReference>
<dbReference type="InterPro" id="IPR011928">
    <property type="entry name" value="Phage_phiJL001_Gp84"/>
</dbReference>